<accession>A0AAE0G8G7</accession>
<comment type="caution">
    <text evidence="1">The sequence shown here is derived from an EMBL/GenBank/DDBJ whole genome shotgun (WGS) entry which is preliminary data.</text>
</comment>
<evidence type="ECO:0000313" key="1">
    <source>
        <dbReference type="EMBL" id="KAK3273433.1"/>
    </source>
</evidence>
<keyword evidence="2" id="KW-1185">Reference proteome</keyword>
<feature type="non-terminal residue" evidence="1">
    <location>
        <position position="262"/>
    </location>
</feature>
<name>A0AAE0G8G7_9CHLO</name>
<evidence type="ECO:0000313" key="2">
    <source>
        <dbReference type="Proteomes" id="UP001190700"/>
    </source>
</evidence>
<dbReference type="Proteomes" id="UP001190700">
    <property type="component" value="Unassembled WGS sequence"/>
</dbReference>
<sequence>MAISDPDTRQRYHEFLKSLATSSIETLCYDGSENLTASFAWPRDLKQALYCERLTTFLELWKKGAIQPSNVDDLLWRSSIVTGIRKELQSREVYNVDQLKATAKLLTQILSSVAQPVQTDARLDAVPELAEEESASDVGKFLEDCVQLVMSFFLTFRASKAEDILAVLNTPDAEVVHAALRYVHWSCFLCPMWLRLAGEDRISAITNDAMEILTKYLLPVLKELIHHANNARGDDCMKVAAITKQAQRAFMPIAKDAFAFLL</sequence>
<dbReference type="AlphaFoldDB" id="A0AAE0G8G7"/>
<proteinExistence type="predicted"/>
<protein>
    <submittedName>
        <fullName evidence="1">Uncharacterized protein</fullName>
    </submittedName>
</protein>
<organism evidence="1 2">
    <name type="scientific">Cymbomonas tetramitiformis</name>
    <dbReference type="NCBI Taxonomy" id="36881"/>
    <lineage>
        <taxon>Eukaryota</taxon>
        <taxon>Viridiplantae</taxon>
        <taxon>Chlorophyta</taxon>
        <taxon>Pyramimonadophyceae</taxon>
        <taxon>Pyramimonadales</taxon>
        <taxon>Pyramimonadaceae</taxon>
        <taxon>Cymbomonas</taxon>
    </lineage>
</organism>
<dbReference type="EMBL" id="LGRX02008482">
    <property type="protein sequence ID" value="KAK3273433.1"/>
    <property type="molecule type" value="Genomic_DNA"/>
</dbReference>
<reference evidence="1 2" key="1">
    <citation type="journal article" date="2015" name="Genome Biol. Evol.">
        <title>Comparative Genomics of a Bacterivorous Green Alga Reveals Evolutionary Causalities and Consequences of Phago-Mixotrophic Mode of Nutrition.</title>
        <authorList>
            <person name="Burns J.A."/>
            <person name="Paasch A."/>
            <person name="Narechania A."/>
            <person name="Kim E."/>
        </authorList>
    </citation>
    <scope>NUCLEOTIDE SEQUENCE [LARGE SCALE GENOMIC DNA]</scope>
    <source>
        <strain evidence="1 2">PLY_AMNH</strain>
    </source>
</reference>
<gene>
    <name evidence="1" type="ORF">CYMTET_18320</name>
</gene>